<reference evidence="1 2" key="1">
    <citation type="submission" date="2015-01" db="EMBL/GenBank/DDBJ databases">
        <title>Evolution of Trichinella species and genotypes.</title>
        <authorList>
            <person name="Korhonen P.K."/>
            <person name="Edoardo P."/>
            <person name="Giuseppe L.R."/>
            <person name="Gasser R.B."/>
        </authorList>
    </citation>
    <scope>NUCLEOTIDE SEQUENCE [LARGE SCALE GENOMIC DNA]</scope>
    <source>
        <strain evidence="1">ISS3</strain>
    </source>
</reference>
<protein>
    <submittedName>
        <fullName evidence="1">Uncharacterized protein</fullName>
    </submittedName>
</protein>
<dbReference type="InParanoid" id="A0A0V1ATA2"/>
<comment type="caution">
    <text evidence="1">The sequence shown here is derived from an EMBL/GenBank/DDBJ whole genome shotgun (WGS) entry which is preliminary data.</text>
</comment>
<organism evidence="1 2">
    <name type="scientific">Trichinella spiralis</name>
    <name type="common">Trichina worm</name>
    <dbReference type="NCBI Taxonomy" id="6334"/>
    <lineage>
        <taxon>Eukaryota</taxon>
        <taxon>Metazoa</taxon>
        <taxon>Ecdysozoa</taxon>
        <taxon>Nematoda</taxon>
        <taxon>Enoplea</taxon>
        <taxon>Dorylaimia</taxon>
        <taxon>Trichinellida</taxon>
        <taxon>Trichinellidae</taxon>
        <taxon>Trichinella</taxon>
    </lineage>
</organism>
<keyword evidence="2" id="KW-1185">Reference proteome</keyword>
<dbReference type="OrthoDB" id="10426696at2759"/>
<evidence type="ECO:0000313" key="2">
    <source>
        <dbReference type="Proteomes" id="UP000054776"/>
    </source>
</evidence>
<name>A0A0V1ATA2_TRISP</name>
<dbReference type="AlphaFoldDB" id="A0A0V1ATA2"/>
<gene>
    <name evidence="1" type="ORF">T01_781</name>
</gene>
<evidence type="ECO:0000313" key="1">
    <source>
        <dbReference type="EMBL" id="KRY28001.1"/>
    </source>
</evidence>
<proteinExistence type="predicted"/>
<sequence>MPNAQISKSKAPPLKLHTDVHVKEQVIICILKCAYFCLLCLLDLVGQQMVLRTEEQIRREVLHAEGRTACMHASMYDCVLNSNSSLVAILANFHHCFRQTETTPEKSKQASFGEIITLRDVK</sequence>
<accession>A0A0V1ATA2</accession>
<dbReference type="EMBL" id="JYDH01000224">
    <property type="protein sequence ID" value="KRY28001.1"/>
    <property type="molecule type" value="Genomic_DNA"/>
</dbReference>
<dbReference type="Proteomes" id="UP000054776">
    <property type="component" value="Unassembled WGS sequence"/>
</dbReference>